<dbReference type="Gene3D" id="2.60.120.200">
    <property type="match status" value="1"/>
</dbReference>
<dbReference type="SMART" id="SM00282">
    <property type="entry name" value="LamG"/>
    <property type="match status" value="1"/>
</dbReference>
<dbReference type="EMBL" id="PGGH01262481">
    <property type="protein sequence ID" value="NIG61179.1"/>
    <property type="molecule type" value="Genomic_DNA"/>
</dbReference>
<dbReference type="InterPro" id="IPR050372">
    <property type="entry name" value="Neurexin-related_CASP"/>
</dbReference>
<feature type="compositionally biased region" description="Polar residues" evidence="3">
    <location>
        <begin position="12"/>
        <end position="21"/>
    </location>
</feature>
<evidence type="ECO:0000256" key="1">
    <source>
        <dbReference type="ARBA" id="ARBA00022737"/>
    </source>
</evidence>
<evidence type="ECO:0000256" key="2">
    <source>
        <dbReference type="PROSITE-ProRule" id="PRU00122"/>
    </source>
</evidence>
<evidence type="ECO:0000313" key="5">
    <source>
        <dbReference type="EMBL" id="NIG61179.1"/>
    </source>
</evidence>
<name>A0ABX0S7U3_PONBL</name>
<keyword evidence="6" id="KW-1185">Reference proteome</keyword>
<dbReference type="InterPro" id="IPR001791">
    <property type="entry name" value="Laminin_G"/>
</dbReference>
<dbReference type="CDD" id="cd00110">
    <property type="entry name" value="LamG"/>
    <property type="match status" value="1"/>
</dbReference>
<feature type="domain" description="Laminin G" evidence="4">
    <location>
        <begin position="31"/>
        <end position="215"/>
    </location>
</feature>
<dbReference type="Proteomes" id="UP001165941">
    <property type="component" value="Unassembled WGS sequence"/>
</dbReference>
<organism evidence="5 6">
    <name type="scientific">Pontoporia blainvillei</name>
    <name type="common">Franciscana</name>
    <name type="synonym">Delphinus blainvillei</name>
    <dbReference type="NCBI Taxonomy" id="48723"/>
    <lineage>
        <taxon>Eukaryota</taxon>
        <taxon>Metazoa</taxon>
        <taxon>Chordata</taxon>
        <taxon>Craniata</taxon>
        <taxon>Vertebrata</taxon>
        <taxon>Euteleostomi</taxon>
        <taxon>Mammalia</taxon>
        <taxon>Eutheria</taxon>
        <taxon>Laurasiatheria</taxon>
        <taxon>Artiodactyla</taxon>
        <taxon>Whippomorpha</taxon>
        <taxon>Cetacea</taxon>
        <taxon>Odontoceti</taxon>
        <taxon>Pontoporiidae</taxon>
        <taxon>Pontoporia</taxon>
    </lineage>
</organism>
<dbReference type="SUPFAM" id="SSF49899">
    <property type="entry name" value="Concanavalin A-like lectins/glucanases"/>
    <property type="match status" value="1"/>
</dbReference>
<dbReference type="InterPro" id="IPR013320">
    <property type="entry name" value="ConA-like_dom_sf"/>
</dbReference>
<comment type="caution">
    <text evidence="2">Lacks conserved residue(s) required for the propagation of feature annotation.</text>
</comment>
<dbReference type="PANTHER" id="PTHR15036">
    <property type="entry name" value="PIKACHURIN-LIKE PROTEIN"/>
    <property type="match status" value="1"/>
</dbReference>
<reference evidence="5" key="1">
    <citation type="submission" date="2018-05" db="EMBL/GenBank/DDBJ databases">
        <authorList>
            <person name="Pedro S.L.S."/>
            <person name="Freitas R.C."/>
            <person name="Barreto A.S."/>
            <person name="Lima A.O.S."/>
        </authorList>
    </citation>
    <scope>NUCLEOTIDE SEQUENCE</scope>
    <source>
        <strain evidence="5">BP203</strain>
        <tissue evidence="5">Muscle</tissue>
    </source>
</reference>
<proteinExistence type="predicted"/>
<evidence type="ECO:0000259" key="4">
    <source>
        <dbReference type="PROSITE" id="PS50025"/>
    </source>
</evidence>
<dbReference type="PANTHER" id="PTHR15036:SF85">
    <property type="entry name" value="SP2353, ISOFORM A"/>
    <property type="match status" value="1"/>
</dbReference>
<accession>A0ABX0S7U3</accession>
<protein>
    <submittedName>
        <fullName evidence="5">Laminin subunit alpha-1</fullName>
    </submittedName>
</protein>
<gene>
    <name evidence="5" type="ORF">BU61_9549</name>
</gene>
<sequence>MGLMVTERKSDPQGTSPSNVPLTRGIPQNEDASFHFDGSGYSVVEKMLRATGTQIIMLFSTFSPNGLLLYLASNGTKDFLSIDLVDGRVRVTVDLGSGPLALITDRRYNNGTWYKIAFQRNRKQGLLAVIDAYNTSYKETKQGETPGASSDLNRLDKDPIYVGGLPRSRVVRKGVTSKSYVGCIKNLEISRSTFDLLRNSYGPVRSVSFLRGGYVELPPKSLSPDSELLATFATRNSSGVILAALGQHGEKQGHRQAHRPLRRKILAVYLGFL</sequence>
<feature type="compositionally biased region" description="Basic and acidic residues" evidence="3">
    <location>
        <begin position="1"/>
        <end position="11"/>
    </location>
</feature>
<dbReference type="Pfam" id="PF00054">
    <property type="entry name" value="Laminin_G_1"/>
    <property type="match status" value="1"/>
</dbReference>
<dbReference type="PROSITE" id="PS50025">
    <property type="entry name" value="LAM_G_DOMAIN"/>
    <property type="match status" value="1"/>
</dbReference>
<comment type="caution">
    <text evidence="5">The sequence shown here is derived from an EMBL/GenBank/DDBJ whole genome shotgun (WGS) entry which is preliminary data.</text>
</comment>
<keyword evidence="1" id="KW-0677">Repeat</keyword>
<evidence type="ECO:0000313" key="6">
    <source>
        <dbReference type="Proteomes" id="UP001165941"/>
    </source>
</evidence>
<evidence type="ECO:0000256" key="3">
    <source>
        <dbReference type="SAM" id="MobiDB-lite"/>
    </source>
</evidence>
<feature type="region of interest" description="Disordered" evidence="3">
    <location>
        <begin position="1"/>
        <end position="26"/>
    </location>
</feature>